<feature type="transmembrane region" description="Helical" evidence="6">
    <location>
        <begin position="29"/>
        <end position="52"/>
    </location>
</feature>
<sequence>MTLLVEKTEAAPVVEDEAPNNLAPWHIRAAALALDVLPGVAVVATMALVWLAVPPRSIWWWVSVSILVVAALLTMANRVVFPPLIGWSLGRALLGIEVVGPDGSPVGVGRLMAREVAHLLDTLSMLVGWLWPLWDSRRRTFADLLLRTEVQWAQPVRRPVGIRRNAARVVSAAVLLCVAGAGMSILAIYLPDRASERSRNEVNAQGPKIVAQLLTYDAKSLKADFARAQSLTSDRYRPELVKQQESVQKGHPGVNEYWVTDSTVLSATPDKATMLLFMQGHRGAANEQRFITATVQVAFVKGAKGSWLVDDLTVVTKPKPAQGQK</sequence>
<evidence type="ECO:0000256" key="1">
    <source>
        <dbReference type="ARBA" id="ARBA00004651"/>
    </source>
</evidence>
<dbReference type="Pfam" id="PF06271">
    <property type="entry name" value="RDD"/>
    <property type="match status" value="1"/>
</dbReference>
<dbReference type="InterPro" id="IPR051791">
    <property type="entry name" value="Pra-immunoreactive"/>
</dbReference>
<gene>
    <name evidence="8" type="ORF">MCOO_35000</name>
</gene>
<evidence type="ECO:0000256" key="6">
    <source>
        <dbReference type="SAM" id="Phobius"/>
    </source>
</evidence>
<accession>A0A7I7KZH1</accession>
<dbReference type="KEGG" id="mcoo:MCOO_35000"/>
<dbReference type="PANTHER" id="PTHR36115">
    <property type="entry name" value="PROLINE-RICH ANTIGEN HOMOLOG-RELATED"/>
    <property type="match status" value="1"/>
</dbReference>
<evidence type="ECO:0000259" key="7">
    <source>
        <dbReference type="Pfam" id="PF06271"/>
    </source>
</evidence>
<feature type="transmembrane region" description="Helical" evidence="6">
    <location>
        <begin position="169"/>
        <end position="190"/>
    </location>
</feature>
<feature type="domain" description="RDD" evidence="7">
    <location>
        <begin position="23"/>
        <end position="146"/>
    </location>
</feature>
<evidence type="ECO:0000256" key="2">
    <source>
        <dbReference type="ARBA" id="ARBA00022475"/>
    </source>
</evidence>
<name>A0A7I7KZH1_9MYCO</name>
<protein>
    <submittedName>
        <fullName evidence="8">Membrane protein</fullName>
    </submittedName>
</protein>
<dbReference type="EMBL" id="AP022569">
    <property type="protein sequence ID" value="BBX47485.1"/>
    <property type="molecule type" value="Genomic_DNA"/>
</dbReference>
<comment type="subcellular location">
    <subcellularLocation>
        <location evidence="1">Cell membrane</location>
        <topology evidence="1">Multi-pass membrane protein</topology>
    </subcellularLocation>
</comment>
<evidence type="ECO:0000313" key="8">
    <source>
        <dbReference type="EMBL" id="BBX47485.1"/>
    </source>
</evidence>
<keyword evidence="3 6" id="KW-0812">Transmembrane</keyword>
<dbReference type="AlphaFoldDB" id="A0A7I7KZH1"/>
<keyword evidence="5 6" id="KW-0472">Membrane</keyword>
<reference evidence="8 9" key="1">
    <citation type="journal article" date="2019" name="Emerg. Microbes Infect.">
        <title>Comprehensive subspecies identification of 175 nontuberculous mycobacteria species based on 7547 genomic profiles.</title>
        <authorList>
            <person name="Matsumoto Y."/>
            <person name="Kinjo T."/>
            <person name="Motooka D."/>
            <person name="Nabeya D."/>
            <person name="Jung N."/>
            <person name="Uechi K."/>
            <person name="Horii T."/>
            <person name="Iida T."/>
            <person name="Fujita J."/>
            <person name="Nakamura S."/>
        </authorList>
    </citation>
    <scope>NUCLEOTIDE SEQUENCE [LARGE SCALE GENOMIC DNA]</scope>
    <source>
        <strain evidence="8 9">JCM 12404</strain>
    </source>
</reference>
<evidence type="ECO:0000256" key="5">
    <source>
        <dbReference type="ARBA" id="ARBA00023136"/>
    </source>
</evidence>
<keyword evidence="4 6" id="KW-1133">Transmembrane helix</keyword>
<proteinExistence type="predicted"/>
<dbReference type="Proteomes" id="UP000465866">
    <property type="component" value="Chromosome"/>
</dbReference>
<keyword evidence="2" id="KW-1003">Cell membrane</keyword>
<organism evidence="8 9">
    <name type="scientific">Mycobacterium cookii</name>
    <dbReference type="NCBI Taxonomy" id="1775"/>
    <lineage>
        <taxon>Bacteria</taxon>
        <taxon>Bacillati</taxon>
        <taxon>Actinomycetota</taxon>
        <taxon>Actinomycetes</taxon>
        <taxon>Mycobacteriales</taxon>
        <taxon>Mycobacteriaceae</taxon>
        <taxon>Mycobacterium</taxon>
    </lineage>
</organism>
<dbReference type="RefSeq" id="WP_163778300.1">
    <property type="nucleotide sequence ID" value="NZ_AP022569.1"/>
</dbReference>
<dbReference type="GO" id="GO:0005886">
    <property type="term" value="C:plasma membrane"/>
    <property type="evidence" value="ECO:0007669"/>
    <property type="project" value="UniProtKB-SubCell"/>
</dbReference>
<evidence type="ECO:0000256" key="3">
    <source>
        <dbReference type="ARBA" id="ARBA00022692"/>
    </source>
</evidence>
<dbReference type="PANTHER" id="PTHR36115:SF6">
    <property type="entry name" value="PROLINE-RICH ANTIGEN HOMOLOG"/>
    <property type="match status" value="1"/>
</dbReference>
<feature type="transmembrane region" description="Helical" evidence="6">
    <location>
        <begin position="58"/>
        <end position="81"/>
    </location>
</feature>
<keyword evidence="9" id="KW-1185">Reference proteome</keyword>
<dbReference type="InterPro" id="IPR010432">
    <property type="entry name" value="RDD"/>
</dbReference>
<evidence type="ECO:0000256" key="4">
    <source>
        <dbReference type="ARBA" id="ARBA00022989"/>
    </source>
</evidence>
<evidence type="ECO:0000313" key="9">
    <source>
        <dbReference type="Proteomes" id="UP000465866"/>
    </source>
</evidence>